<dbReference type="AlphaFoldDB" id="A0A1W0B017"/>
<proteinExistence type="predicted"/>
<sequence length="156" mass="16944">MTRTRGISRHVRTSTIAAATTLCALTMATLAAPTATAAQSASVVEGRGRILVTVDKDHPNETTDETIWMDGRELRHCGWGNRNTVGQNRYHRICDVPAGTHHIQVRDPGRGTLVDSHVTVPPPNGLLDIVDTVISCLHLPLPTDPTYQDSFCKQIG</sequence>
<dbReference type="RefSeq" id="WP_077114971.1">
    <property type="nucleotide sequence ID" value="NZ_LOKT01000004.1"/>
</dbReference>
<keyword evidence="1" id="KW-0732">Signal</keyword>
<dbReference type="OrthoDB" id="4569915at2"/>
<evidence type="ECO:0000313" key="3">
    <source>
        <dbReference type="Proteomes" id="UP000188836"/>
    </source>
</evidence>
<evidence type="ECO:0000313" key="2">
    <source>
        <dbReference type="EMBL" id="ONM50152.1"/>
    </source>
</evidence>
<evidence type="ECO:0000256" key="1">
    <source>
        <dbReference type="SAM" id="SignalP"/>
    </source>
</evidence>
<feature type="signal peptide" evidence="1">
    <location>
        <begin position="1"/>
        <end position="37"/>
    </location>
</feature>
<reference evidence="2 3" key="1">
    <citation type="journal article" date="2016" name="Antonie Van Leeuwenhoek">
        <title>Nocardia donostiensis sp. nov., isolated from human respiratory specimens.</title>
        <authorList>
            <person name="Ercibengoa M."/>
            <person name="Bell M."/>
            <person name="Marimon J.M."/>
            <person name="Humrighouse B."/>
            <person name="Klenk H.P."/>
            <person name="Potter G."/>
            <person name="Perez-Trallero E."/>
        </authorList>
    </citation>
    <scope>NUCLEOTIDE SEQUENCE [LARGE SCALE GENOMIC DNA]</scope>
    <source>
        <strain evidence="2 3">X1655</strain>
    </source>
</reference>
<gene>
    <name evidence="2" type="ORF">B0T46_03445</name>
</gene>
<organism evidence="2 3">
    <name type="scientific">Nocardia donostiensis</name>
    <dbReference type="NCBI Taxonomy" id="1538463"/>
    <lineage>
        <taxon>Bacteria</taxon>
        <taxon>Bacillati</taxon>
        <taxon>Actinomycetota</taxon>
        <taxon>Actinomycetes</taxon>
        <taxon>Mycobacteriales</taxon>
        <taxon>Nocardiaceae</taxon>
        <taxon>Nocardia</taxon>
    </lineage>
</organism>
<keyword evidence="3" id="KW-1185">Reference proteome</keyword>
<comment type="caution">
    <text evidence="2">The sequence shown here is derived from an EMBL/GenBank/DDBJ whole genome shotgun (WGS) entry which is preliminary data.</text>
</comment>
<feature type="chain" id="PRO_5012958203" description="DUF4399 domain-containing protein" evidence="1">
    <location>
        <begin position="38"/>
        <end position="156"/>
    </location>
</feature>
<dbReference type="Proteomes" id="UP000188836">
    <property type="component" value="Unassembled WGS sequence"/>
</dbReference>
<evidence type="ECO:0008006" key="4">
    <source>
        <dbReference type="Google" id="ProtNLM"/>
    </source>
</evidence>
<accession>A0A1W0B017</accession>
<name>A0A1W0B017_9NOCA</name>
<dbReference type="EMBL" id="MUMY01000002">
    <property type="protein sequence ID" value="ONM50152.1"/>
    <property type="molecule type" value="Genomic_DNA"/>
</dbReference>
<protein>
    <recommendedName>
        <fullName evidence="4">DUF4399 domain-containing protein</fullName>
    </recommendedName>
</protein>